<dbReference type="Proteomes" id="UP000186819">
    <property type="component" value="Unassembled WGS sequence"/>
</dbReference>
<sequence>MQAVRLCKVQVVAALLAGLLGCGFANAEKPDHAGGGGKGGQHERAEKGHGGKGGGQQKGERDDRGPADRDGRDSAARSRDSGSRHVVTRFETRERTVIREYFAREGGAGRCPPGLAKKGNGCMPPGQAKKWAVGRALPRDVVYYDLPPALVVEIGVPPPGHKFVRVAGDILMIAIGTSMVVDAIEDLGGL</sequence>
<feature type="compositionally biased region" description="Basic and acidic residues" evidence="1">
    <location>
        <begin position="58"/>
        <end position="89"/>
    </location>
</feature>
<organism evidence="3 4">
    <name type="scientific">Aromatoleum tolulyticum</name>
    <dbReference type="NCBI Taxonomy" id="34027"/>
    <lineage>
        <taxon>Bacteria</taxon>
        <taxon>Pseudomonadati</taxon>
        <taxon>Pseudomonadota</taxon>
        <taxon>Betaproteobacteria</taxon>
        <taxon>Rhodocyclales</taxon>
        <taxon>Rhodocyclaceae</taxon>
        <taxon>Aromatoleum</taxon>
    </lineage>
</organism>
<dbReference type="PROSITE" id="PS51257">
    <property type="entry name" value="PROKAR_LIPOPROTEIN"/>
    <property type="match status" value="1"/>
</dbReference>
<dbReference type="EMBL" id="FTMD01000023">
    <property type="protein sequence ID" value="SIR60584.1"/>
    <property type="molecule type" value="Genomic_DNA"/>
</dbReference>
<evidence type="ECO:0000313" key="3">
    <source>
        <dbReference type="EMBL" id="SIR60584.1"/>
    </source>
</evidence>
<accession>A0A1N7CB02</accession>
<dbReference type="RefSeq" id="WP_076604293.1">
    <property type="nucleotide sequence ID" value="NZ_FTMD01000023.1"/>
</dbReference>
<feature type="region of interest" description="Disordered" evidence="1">
    <location>
        <begin position="30"/>
        <end position="89"/>
    </location>
</feature>
<evidence type="ECO:0008006" key="5">
    <source>
        <dbReference type="Google" id="ProtNLM"/>
    </source>
</evidence>
<protein>
    <recommendedName>
        <fullName evidence="5">Nickel/cobalt transporter regulator</fullName>
    </recommendedName>
</protein>
<dbReference type="AlphaFoldDB" id="A0A1N7CB02"/>
<dbReference type="Gene3D" id="3.10.450.160">
    <property type="entry name" value="inner membrane protein cigr"/>
    <property type="match status" value="1"/>
</dbReference>
<name>A0A1N7CB02_9RHOO</name>
<evidence type="ECO:0000256" key="1">
    <source>
        <dbReference type="SAM" id="MobiDB-lite"/>
    </source>
</evidence>
<proteinExistence type="predicted"/>
<feature type="compositionally biased region" description="Basic and acidic residues" evidence="1">
    <location>
        <begin position="40"/>
        <end position="49"/>
    </location>
</feature>
<gene>
    <name evidence="3" type="ORF">SAMN05421829_1233</name>
</gene>
<feature type="signal peptide" evidence="2">
    <location>
        <begin position="1"/>
        <end position="27"/>
    </location>
</feature>
<keyword evidence="2" id="KW-0732">Signal</keyword>
<feature type="chain" id="PRO_5012387909" description="Nickel/cobalt transporter regulator" evidence="2">
    <location>
        <begin position="28"/>
        <end position="190"/>
    </location>
</feature>
<evidence type="ECO:0000313" key="4">
    <source>
        <dbReference type="Proteomes" id="UP000186819"/>
    </source>
</evidence>
<dbReference type="OrthoDB" id="5432438at2"/>
<reference evidence="4" key="1">
    <citation type="submission" date="2017-01" db="EMBL/GenBank/DDBJ databases">
        <authorList>
            <person name="Varghese N."/>
            <person name="Submissions S."/>
        </authorList>
    </citation>
    <scope>NUCLEOTIDE SEQUENCE [LARGE SCALE GENOMIC DNA]</scope>
    <source>
        <strain evidence="4">ATCC 51758</strain>
    </source>
</reference>
<evidence type="ECO:0000256" key="2">
    <source>
        <dbReference type="SAM" id="SignalP"/>
    </source>
</evidence>
<keyword evidence="4" id="KW-1185">Reference proteome</keyword>